<dbReference type="Proteomes" id="UP001199816">
    <property type="component" value="Unassembled WGS sequence"/>
</dbReference>
<comment type="caution">
    <text evidence="1">The sequence shown here is derived from an EMBL/GenBank/DDBJ whole genome shotgun (WGS) entry which is preliminary data.</text>
</comment>
<accession>A0ABS8PPK5</accession>
<dbReference type="Gene3D" id="1.25.10.10">
    <property type="entry name" value="Leucine-rich Repeat Variant"/>
    <property type="match status" value="1"/>
</dbReference>
<reference evidence="1 2" key="1">
    <citation type="submission" date="2021-11" db="EMBL/GenBank/DDBJ databases">
        <title>Genomic of Niabella pedocola.</title>
        <authorList>
            <person name="Wu T."/>
        </authorList>
    </citation>
    <scope>NUCLEOTIDE SEQUENCE [LARGE SCALE GENOMIC DNA]</scope>
    <source>
        <strain evidence="1 2">JCM 31011</strain>
    </source>
</reference>
<dbReference type="InterPro" id="IPR016024">
    <property type="entry name" value="ARM-type_fold"/>
</dbReference>
<evidence type="ECO:0008006" key="3">
    <source>
        <dbReference type="Google" id="ProtNLM"/>
    </source>
</evidence>
<name>A0ABS8PPK5_9BACT</name>
<protein>
    <recommendedName>
        <fullName evidence="3">HEAT repeat domain-containing protein</fullName>
    </recommendedName>
</protein>
<organism evidence="1 2">
    <name type="scientific">Niabella pedocola</name>
    <dbReference type="NCBI Taxonomy" id="1752077"/>
    <lineage>
        <taxon>Bacteria</taxon>
        <taxon>Pseudomonadati</taxon>
        <taxon>Bacteroidota</taxon>
        <taxon>Chitinophagia</taxon>
        <taxon>Chitinophagales</taxon>
        <taxon>Chitinophagaceae</taxon>
        <taxon>Niabella</taxon>
    </lineage>
</organism>
<dbReference type="RefSeq" id="WP_231003895.1">
    <property type="nucleotide sequence ID" value="NZ_JAJNEC010000005.1"/>
</dbReference>
<dbReference type="EMBL" id="JAJNEC010000005">
    <property type="protein sequence ID" value="MCD2422674.1"/>
    <property type="molecule type" value="Genomic_DNA"/>
</dbReference>
<evidence type="ECO:0000313" key="2">
    <source>
        <dbReference type="Proteomes" id="UP001199816"/>
    </source>
</evidence>
<proteinExistence type="predicted"/>
<dbReference type="SUPFAM" id="SSF48371">
    <property type="entry name" value="ARM repeat"/>
    <property type="match status" value="1"/>
</dbReference>
<keyword evidence="2" id="KW-1185">Reference proteome</keyword>
<dbReference type="InterPro" id="IPR011989">
    <property type="entry name" value="ARM-like"/>
</dbReference>
<evidence type="ECO:0000313" key="1">
    <source>
        <dbReference type="EMBL" id="MCD2422674.1"/>
    </source>
</evidence>
<gene>
    <name evidence="1" type="ORF">LQ567_07875</name>
</gene>
<sequence length="319" mass="35782">MKLFVAICTLSLLNLSCMQPCKIQDPLKEQALTELHAVLKNNTQWVKVHAAEYLVWLHKDMSEVQKIYQEEYRQYQNEPKYRIGISRVLYQTETDPAKKKAWLDKVLTVFGDTTSPDRIHAAETLAKLKTSPAALYPQATDASLQDTSRILQTYTLWATSYTSKEMEEKNKQAFIRMAFEDTDPIIRKISAYVLLKSKDLTPEEWKAFAAKALEEPASGGLRNNLLQAAFVTYTGGDATIHQKIKTEITGNWKQFTAGERIELAQALAEKGGCEDAAILAAFLNNEEHDNLYDAKSSSGADVRAAAAYAILKIAGREPK</sequence>